<evidence type="ECO:0000313" key="1">
    <source>
        <dbReference type="EMBL" id="KAA0183905.1"/>
    </source>
</evidence>
<proteinExistence type="predicted"/>
<dbReference type="AlphaFoldDB" id="A0A8E0RNM8"/>
<evidence type="ECO:0000313" key="2">
    <source>
        <dbReference type="Proteomes" id="UP000728185"/>
    </source>
</evidence>
<dbReference type="OrthoDB" id="10383309at2759"/>
<accession>A0A8E0RNM8</accession>
<comment type="caution">
    <text evidence="1">The sequence shown here is derived from an EMBL/GenBank/DDBJ whole genome shotgun (WGS) entry which is preliminary data.</text>
</comment>
<sequence length="352" mass="40304">MNPECRKTEQGPTAWQNWSYLVELMTNDHVVQIHVTNETHFRLGNLSHGTCYQLRLGVITSPAQVFVHGCTLMKAPDRQIAIIQDDCIQMFSYANDQYHLSARLEHPFHRQIRSVRIRLPLLWVNLLSGDVYVGRLNEQVCPTDTGLPGRELTIVTTNVTNWKHLVGVEADTIEIDHSTNDVYFIKQTNKWLYRWAPEANGQTKLLNEDSIRGEIVLILQVATEDIRAMDSNVGLAILTRRTTDKDCTMFWLPFNETRNAVKVTRSRGKTLVRIPGQGITKLVTSYANFSEYVFFSWPPMDDGPVVWHGINLTSGNRTLRNLTHHPNTLYRGYVDIQSVFVSFSSFLRISQS</sequence>
<reference evidence="1" key="1">
    <citation type="submission" date="2019-05" db="EMBL/GenBank/DDBJ databases">
        <title>Annotation for the trematode Fasciolopsis buski.</title>
        <authorList>
            <person name="Choi Y.-J."/>
        </authorList>
    </citation>
    <scope>NUCLEOTIDE SEQUENCE</scope>
    <source>
        <strain evidence="1">HT</strain>
        <tissue evidence="1">Whole worm</tissue>
    </source>
</reference>
<name>A0A8E0RNM8_9TREM</name>
<protein>
    <submittedName>
        <fullName evidence="1">Uncharacterized protein</fullName>
    </submittedName>
</protein>
<gene>
    <name evidence="1" type="ORF">FBUS_03434</name>
</gene>
<dbReference type="EMBL" id="LUCM01011489">
    <property type="protein sequence ID" value="KAA0183905.1"/>
    <property type="molecule type" value="Genomic_DNA"/>
</dbReference>
<dbReference type="Proteomes" id="UP000728185">
    <property type="component" value="Unassembled WGS sequence"/>
</dbReference>
<keyword evidence="2" id="KW-1185">Reference proteome</keyword>
<organism evidence="1 2">
    <name type="scientific">Fasciolopsis buskii</name>
    <dbReference type="NCBI Taxonomy" id="27845"/>
    <lineage>
        <taxon>Eukaryota</taxon>
        <taxon>Metazoa</taxon>
        <taxon>Spiralia</taxon>
        <taxon>Lophotrochozoa</taxon>
        <taxon>Platyhelminthes</taxon>
        <taxon>Trematoda</taxon>
        <taxon>Digenea</taxon>
        <taxon>Plagiorchiida</taxon>
        <taxon>Echinostomata</taxon>
        <taxon>Echinostomatoidea</taxon>
        <taxon>Fasciolidae</taxon>
        <taxon>Fasciolopsis</taxon>
    </lineage>
</organism>